<gene>
    <name evidence="1" type="ORF">JYE49_11235</name>
</gene>
<organism evidence="1 2">
    <name type="scientific">Aristaeella hokkaidonensis</name>
    <dbReference type="NCBI Taxonomy" id="3046382"/>
    <lineage>
        <taxon>Bacteria</taxon>
        <taxon>Bacillati</taxon>
        <taxon>Bacillota</taxon>
        <taxon>Clostridia</taxon>
        <taxon>Eubacteriales</taxon>
        <taxon>Aristaeellaceae</taxon>
        <taxon>Aristaeella</taxon>
    </lineage>
</organism>
<proteinExistence type="predicted"/>
<evidence type="ECO:0000313" key="1">
    <source>
        <dbReference type="EMBL" id="QUC66429.1"/>
    </source>
</evidence>
<protein>
    <submittedName>
        <fullName evidence="1">Uncharacterized protein</fullName>
    </submittedName>
</protein>
<evidence type="ECO:0000313" key="2">
    <source>
        <dbReference type="Proteomes" id="UP000682782"/>
    </source>
</evidence>
<name>A0AC61MVA5_9FIRM</name>
<dbReference type="Proteomes" id="UP000682782">
    <property type="component" value="Chromosome"/>
</dbReference>
<accession>A0AC61MVA5</accession>
<reference evidence="1" key="1">
    <citation type="submission" date="2021-01" db="EMBL/GenBank/DDBJ databases">
        <title>Complete genome sequence of Clostridiales bacterium R-7.</title>
        <authorList>
            <person name="Mahoney-Kurpe S.C."/>
            <person name="Palevich N."/>
            <person name="Koike S."/>
            <person name="Moon C.D."/>
            <person name="Attwood G.T."/>
        </authorList>
    </citation>
    <scope>NUCLEOTIDE SEQUENCE</scope>
    <source>
        <strain evidence="1">R-7</strain>
    </source>
</reference>
<keyword evidence="2" id="KW-1185">Reference proteome</keyword>
<dbReference type="EMBL" id="CP068393">
    <property type="protein sequence ID" value="QUC66429.1"/>
    <property type="molecule type" value="Genomic_DNA"/>
</dbReference>
<sequence length="184" mass="20989">MKKFVKRYRFWLILVVLILIAAGAMASMSGRKQPERTTLEDCRRLLADPETNSRLTAAASIMLGKQEFNSYLFKHVHPYNASLHSLEELKNDAYFAKEEQSAMLGAFSLLKGLTMIKYDGSNGEILNIELAGENYSRIKMFYLPHTEKDPEAALLQEGYLQAAYYEIAEVDENWYIGVHKPDKA</sequence>